<dbReference type="InParanoid" id="A0A369K3G5"/>
<accession>A0A369K3G5</accession>
<dbReference type="AlphaFoldDB" id="A0A369K3G5"/>
<sequence length="117" mass="13464">MPNTPLSIAHPTGDLIDNPFTSLKKVNPVLWPDDIFERISPNLQRKWKVPSGVIPESTEDLSYYMQGVYDLVAELDESRSDINFLHERTPNLLSRLLKWLTVAKGIDEEIVEVFRRS</sequence>
<proteinExistence type="predicted"/>
<protein>
    <submittedName>
        <fullName evidence="1">Uncharacterized protein</fullName>
    </submittedName>
</protein>
<dbReference type="EMBL" id="LUEZ02000017">
    <property type="protein sequence ID" value="RDB27307.1"/>
    <property type="molecule type" value="Genomic_DNA"/>
</dbReference>
<evidence type="ECO:0000313" key="2">
    <source>
        <dbReference type="Proteomes" id="UP000076154"/>
    </source>
</evidence>
<reference evidence="1" key="1">
    <citation type="submission" date="2018-04" db="EMBL/GenBank/DDBJ databases">
        <title>Whole genome sequencing of Hypsizygus marmoreus.</title>
        <authorList>
            <person name="Choi I.-G."/>
            <person name="Min B."/>
            <person name="Kim J.-G."/>
            <person name="Kim S."/>
            <person name="Oh Y.-L."/>
            <person name="Kong W.-S."/>
            <person name="Park H."/>
            <person name="Jeong J."/>
            <person name="Song E.-S."/>
        </authorList>
    </citation>
    <scope>NUCLEOTIDE SEQUENCE [LARGE SCALE GENOMIC DNA]</scope>
    <source>
        <strain evidence="1">51987-8</strain>
    </source>
</reference>
<comment type="caution">
    <text evidence="1">The sequence shown here is derived from an EMBL/GenBank/DDBJ whole genome shotgun (WGS) entry which is preliminary data.</text>
</comment>
<gene>
    <name evidence="1" type="ORF">Hypma_004393</name>
</gene>
<dbReference type="Proteomes" id="UP000076154">
    <property type="component" value="Unassembled WGS sequence"/>
</dbReference>
<name>A0A369K3G5_HYPMA</name>
<keyword evidence="2" id="KW-1185">Reference proteome</keyword>
<organism evidence="1 2">
    <name type="scientific">Hypsizygus marmoreus</name>
    <name type="common">White beech mushroom</name>
    <name type="synonym">Agaricus marmoreus</name>
    <dbReference type="NCBI Taxonomy" id="39966"/>
    <lineage>
        <taxon>Eukaryota</taxon>
        <taxon>Fungi</taxon>
        <taxon>Dikarya</taxon>
        <taxon>Basidiomycota</taxon>
        <taxon>Agaricomycotina</taxon>
        <taxon>Agaricomycetes</taxon>
        <taxon>Agaricomycetidae</taxon>
        <taxon>Agaricales</taxon>
        <taxon>Tricholomatineae</taxon>
        <taxon>Lyophyllaceae</taxon>
        <taxon>Hypsizygus</taxon>
    </lineage>
</organism>
<evidence type="ECO:0000313" key="1">
    <source>
        <dbReference type="EMBL" id="RDB27307.1"/>
    </source>
</evidence>
<dbReference type="OrthoDB" id="2976798at2759"/>